<dbReference type="HOGENOM" id="CLU_2730946_0_0_4"/>
<protein>
    <submittedName>
        <fullName evidence="1">Uncharacterized protein</fullName>
    </submittedName>
</protein>
<evidence type="ECO:0000313" key="1">
    <source>
        <dbReference type="EMBL" id="AFK64477.1"/>
    </source>
</evidence>
<accession>I3UHI9</accession>
<organism evidence="1 2">
    <name type="scientific">Advenella kashmirensis (strain DSM 17095 / LMG 22695 / WT001)</name>
    <name type="common">Tetrathiobacter kashmirensis</name>
    <dbReference type="NCBI Taxonomy" id="1036672"/>
    <lineage>
        <taxon>Bacteria</taxon>
        <taxon>Pseudomonadati</taxon>
        <taxon>Pseudomonadota</taxon>
        <taxon>Betaproteobacteria</taxon>
        <taxon>Burkholderiales</taxon>
        <taxon>Alcaligenaceae</taxon>
    </lineage>
</organism>
<keyword evidence="2" id="KW-1185">Reference proteome</keyword>
<name>I3UHI9_ADVKW</name>
<sequence length="71" mass="8150">MGSLIDRLLNWFQALNKYQRKILKMGEAGMESAARRGLYAFSYTCMRLDLFGQLLVLRCHFFGTAMPLTAL</sequence>
<reference evidence="1 2" key="1">
    <citation type="journal article" date="2011" name="J. Bacteriol.">
        <title>Whole-genome shotgun sequencing of the sulfur-oxidizing chemoautotroph Tetrathiobacter kashmirensis.</title>
        <authorList>
            <person name="Ghosh W."/>
            <person name="George A."/>
            <person name="Agarwal A."/>
            <person name="Raj P."/>
            <person name="Alam M."/>
            <person name="Pyne P."/>
            <person name="Das Gupta S.K."/>
        </authorList>
    </citation>
    <scope>NUCLEOTIDE SEQUENCE [LARGE SCALE GENOMIC DNA]</scope>
    <source>
        <strain evidence="1 2">WT001</strain>
    </source>
</reference>
<reference evidence="2" key="2">
    <citation type="journal article" date="2013" name="PLoS ONE">
        <title>Genome implosion elicits host-confinement in Alcaligenaceae: evidence from the comparative genomics of Tetrathiobacter kashmirensis, a pathogen in the making.</title>
        <authorList>
            <person name="Ghosh W."/>
            <person name="Alam M."/>
            <person name="Roy C."/>
            <person name="Pyne P."/>
            <person name="George A."/>
            <person name="Chakraborty R."/>
            <person name="Majumder S."/>
            <person name="Agarwal A."/>
            <person name="Chakraborty S."/>
            <person name="Majumdar S."/>
            <person name="Gupta S.K."/>
        </authorList>
    </citation>
    <scope>NUCLEOTIDE SEQUENCE [LARGE SCALE GENOMIC DNA]</scope>
    <source>
        <strain evidence="2">WT001</strain>
    </source>
</reference>
<proteinExistence type="predicted"/>
<dbReference type="RefSeq" id="WP_014752568.1">
    <property type="nucleotide sequence ID" value="NC_017964.1"/>
</dbReference>
<dbReference type="KEGG" id="aka:TKWG_24610"/>
<dbReference type="STRING" id="1036672.TKWG_24610"/>
<dbReference type="Proteomes" id="UP000005267">
    <property type="component" value="Chromosome"/>
</dbReference>
<dbReference type="EMBL" id="CP003555">
    <property type="protein sequence ID" value="AFK64477.1"/>
    <property type="molecule type" value="Genomic_DNA"/>
</dbReference>
<dbReference type="AlphaFoldDB" id="I3UHI9"/>
<evidence type="ECO:0000313" key="2">
    <source>
        <dbReference type="Proteomes" id="UP000005267"/>
    </source>
</evidence>
<gene>
    <name evidence="1" type="ordered locus">TKWG_24610</name>
</gene>